<dbReference type="PANTHER" id="PTHR18849:SF0">
    <property type="entry name" value="CILIA- AND FLAGELLA-ASSOCIATED PROTEIN 410-RELATED"/>
    <property type="match status" value="1"/>
</dbReference>
<gene>
    <name evidence="4" type="ORF">NDES1114_LOCUS209</name>
</gene>
<proteinExistence type="predicted"/>
<sequence length="538" mass="58911">MDHEVSTRVLLPDAGVRSFIGLREVSRGNAVEIAMPGNEIWSFEGFGTNDKLRQLDIRNNRIASFLGMTKQVGLRELLVSGNPVAAHPHYRLMALLTIGFGLRMIDGIAVSREELAYAKALGPMAALAVSCGWLLDLHPRSDNEYDSIISELRSARREMLSKKGNTTPTLLEAFRHRHPHNTELTESVEEPVALSSDQGDTLHRKTIDHMARRITYLERKLSAVTRSALPPESLSRATPPPSDCRGGQHQAFNVLDSPLMTIEIRSIVTDSNIVLDGKRVVDRPVTVFASREQMALRTVLHKRGLWVRRWESITMQCDASRIRIASVDGTWVALPATDDTAQVVWNSLHVVARRDASRLGGSRFCTNTTPAQDLAGTKPCAPRSHLASAAVGSQTAVSSTWSQGVQTHPAALVETWVQTVDAVDGGRIHNEAQQQRIAERHAPGSHDTESPASCPAESSVQSVERSAEGEESRRSTAETTKTALEPELHRKLGTQGDTHHAKRGSSRADSHARSQHTTGRAGFRPSYALSDSSSEDDS</sequence>
<dbReference type="AlphaFoldDB" id="A0A7S1KX23"/>
<reference evidence="4" key="1">
    <citation type="submission" date="2021-01" db="EMBL/GenBank/DDBJ databases">
        <authorList>
            <person name="Corre E."/>
            <person name="Pelletier E."/>
            <person name="Niang G."/>
            <person name="Scheremetjew M."/>
            <person name="Finn R."/>
            <person name="Kale V."/>
            <person name="Holt S."/>
            <person name="Cochrane G."/>
            <person name="Meng A."/>
            <person name="Brown T."/>
            <person name="Cohen L."/>
        </authorList>
    </citation>
    <scope>NUCLEOTIDE SEQUENCE</scope>
    <source>
        <strain evidence="4">CCAP 1951/1</strain>
    </source>
</reference>
<feature type="compositionally biased region" description="Basic and acidic residues" evidence="3">
    <location>
        <begin position="437"/>
        <end position="449"/>
    </location>
</feature>
<dbReference type="Gene3D" id="3.80.10.10">
    <property type="entry name" value="Ribonuclease Inhibitor"/>
    <property type="match status" value="1"/>
</dbReference>
<evidence type="ECO:0000313" key="4">
    <source>
        <dbReference type="EMBL" id="CAD9087988.1"/>
    </source>
</evidence>
<feature type="compositionally biased region" description="Basic and acidic residues" evidence="3">
    <location>
        <begin position="465"/>
        <end position="476"/>
    </location>
</feature>
<feature type="region of interest" description="Disordered" evidence="3">
    <location>
        <begin position="435"/>
        <end position="538"/>
    </location>
</feature>
<accession>A0A7S1KX23</accession>
<evidence type="ECO:0000256" key="2">
    <source>
        <dbReference type="ARBA" id="ARBA00022737"/>
    </source>
</evidence>
<name>A0A7S1KX23_NEODS</name>
<keyword evidence="1" id="KW-0433">Leucine-rich repeat</keyword>
<keyword evidence="2" id="KW-0677">Repeat</keyword>
<evidence type="ECO:0000256" key="3">
    <source>
        <dbReference type="SAM" id="MobiDB-lite"/>
    </source>
</evidence>
<dbReference type="EMBL" id="HBGF01000290">
    <property type="protein sequence ID" value="CAD9087988.1"/>
    <property type="molecule type" value="Transcribed_RNA"/>
</dbReference>
<dbReference type="InterPro" id="IPR032675">
    <property type="entry name" value="LRR_dom_sf"/>
</dbReference>
<evidence type="ECO:0000256" key="1">
    <source>
        <dbReference type="ARBA" id="ARBA00022614"/>
    </source>
</evidence>
<organism evidence="4">
    <name type="scientific">Neobodo designis</name>
    <name type="common">Flagellated protozoan</name>
    <name type="synonym">Bodo designis</name>
    <dbReference type="NCBI Taxonomy" id="312471"/>
    <lineage>
        <taxon>Eukaryota</taxon>
        <taxon>Discoba</taxon>
        <taxon>Euglenozoa</taxon>
        <taxon>Kinetoplastea</taxon>
        <taxon>Metakinetoplastina</taxon>
        <taxon>Neobodonida</taxon>
        <taxon>Neobodo</taxon>
    </lineage>
</organism>
<dbReference type="SUPFAM" id="SSF52058">
    <property type="entry name" value="L domain-like"/>
    <property type="match status" value="1"/>
</dbReference>
<dbReference type="PANTHER" id="PTHR18849">
    <property type="entry name" value="LEUCINE RICH REPEAT PROTEIN"/>
    <property type="match status" value="1"/>
</dbReference>
<protein>
    <submittedName>
        <fullName evidence="4">Uncharacterized protein</fullName>
    </submittedName>
</protein>